<reference evidence="3" key="2">
    <citation type="submission" date="2022-04" db="EMBL/GenBank/DDBJ databases">
        <title>Complete Genome Sequence of Flavobacterium sediminilitoris YSM-43, Isolated from a Tidal Sediment.</title>
        <authorList>
            <person name="Lee P.A."/>
        </authorList>
    </citation>
    <scope>NUCLEOTIDE SEQUENCE</scope>
    <source>
        <strain evidence="3">YSM-43</strain>
    </source>
</reference>
<evidence type="ECO:0000259" key="1">
    <source>
        <dbReference type="Pfam" id="PF01345"/>
    </source>
</evidence>
<gene>
    <name evidence="3" type="ORF">LXD69_14330</name>
</gene>
<dbReference type="InterPro" id="IPR013783">
    <property type="entry name" value="Ig-like_fold"/>
</dbReference>
<evidence type="ECO:0000313" key="4">
    <source>
        <dbReference type="Proteomes" id="UP000830454"/>
    </source>
</evidence>
<dbReference type="RefSeq" id="WP_246915896.1">
    <property type="nucleotide sequence ID" value="NZ_CP090145.1"/>
</dbReference>
<name>A0ABY4HK27_9FLAO</name>
<dbReference type="InterPro" id="IPR026341">
    <property type="entry name" value="T9SS_type_B"/>
</dbReference>
<protein>
    <submittedName>
        <fullName evidence="3">Gliding motility-associated C-terminal domain-containing protein</fullName>
    </submittedName>
</protein>
<dbReference type="Proteomes" id="UP000830454">
    <property type="component" value="Chromosome"/>
</dbReference>
<evidence type="ECO:0000313" key="3">
    <source>
        <dbReference type="EMBL" id="UOX33210.1"/>
    </source>
</evidence>
<dbReference type="Pfam" id="PF13585">
    <property type="entry name" value="CHU_C"/>
    <property type="match status" value="1"/>
</dbReference>
<proteinExistence type="predicted"/>
<feature type="domain" description="Ig-like" evidence="2">
    <location>
        <begin position="650"/>
        <end position="722"/>
    </location>
</feature>
<dbReference type="InterPro" id="IPR047589">
    <property type="entry name" value="DUF11_rpt"/>
</dbReference>
<dbReference type="NCBIfam" id="TIGR01451">
    <property type="entry name" value="B_ant_repeat"/>
    <property type="match status" value="1"/>
</dbReference>
<dbReference type="InterPro" id="IPR001434">
    <property type="entry name" value="OmcB-like_DUF11"/>
</dbReference>
<feature type="domain" description="Ig-like" evidence="2">
    <location>
        <begin position="573"/>
        <end position="645"/>
    </location>
</feature>
<keyword evidence="4" id="KW-1185">Reference proteome</keyword>
<feature type="domain" description="Ig-like" evidence="2">
    <location>
        <begin position="374"/>
        <end position="462"/>
    </location>
</feature>
<organism evidence="3 4">
    <name type="scientific">Flavobacterium sediminilitoris</name>
    <dbReference type="NCBI Taxonomy" id="2024526"/>
    <lineage>
        <taxon>Bacteria</taxon>
        <taxon>Pseudomonadati</taxon>
        <taxon>Bacteroidota</taxon>
        <taxon>Flavobacteriia</taxon>
        <taxon>Flavobacteriales</taxon>
        <taxon>Flavobacteriaceae</taxon>
        <taxon>Flavobacterium</taxon>
    </lineage>
</organism>
<evidence type="ECO:0000259" key="2">
    <source>
        <dbReference type="Pfam" id="PF19081"/>
    </source>
</evidence>
<dbReference type="Gene3D" id="2.60.40.10">
    <property type="entry name" value="Immunoglobulins"/>
    <property type="match status" value="1"/>
</dbReference>
<dbReference type="NCBIfam" id="TIGR04131">
    <property type="entry name" value="Bac_Flav_CTERM"/>
    <property type="match status" value="1"/>
</dbReference>
<dbReference type="InterPro" id="IPR044023">
    <property type="entry name" value="Ig_7"/>
</dbReference>
<feature type="domain" description="Ig-like" evidence="2">
    <location>
        <begin position="727"/>
        <end position="800"/>
    </location>
</feature>
<dbReference type="Pfam" id="PF01345">
    <property type="entry name" value="DUF11"/>
    <property type="match status" value="1"/>
</dbReference>
<sequence>MENFYFKNCFEKWKVIALLFFLIKLSYSEAQTLVYAQSIISESEVDNSGNAADLDQTTFAVVRASTGIAVGIGSYSGHLELEFPTTLPANTTSYVKIESDDNLLEVLLGGSLGNILSDVLGIVLIGNQEFTIQAKMNNSIINVGSGSSQIPNAFATPSLRVVINELGEYFLAVTPNQPYNRIRLTNRVGSLLGLNNTKNLKVYSAHYISQSNECGNTLYTSFNGSGLTVDLIELGGAGVNNPENVIDSDLNSYSELSLGILNVAASIEQTVYFDGLSNPNDVFNIRLRLDPSLVTLGVANNITISSYNGANVANSISLNGLLNLDLLTLLQNNEIVSIPYSPGMAVDRITIQYSALLNVSAFQKLDLFDITRTPPAPTIDVSSQNLVVCSGSSASLIAHADPSTLQIYWYDVPSGGTPIGMVNSGEAFITPAITTATTFYAAAKNPNCPDESVRTEVTVNVNTAPTGNNLSVTGNENPICAINSVVITPSSSTITGTFHWYFDANATNEITDGLINGNITYSIDSNGVLTINGLTTNDSPVSYYLSITDSNTQCSNNPGDLKEVIITIIDEATPTTNDTTQEFCVSQNATVADIQVNESPIAWYTASTGGTPLDPTTLLTNGMYYAAIVGTTCESSVRLEVTVTISDEATPTTNDTTQEFCVSQNATVADIQVNESPIAWYTASTGGTPLDPTTLLTNGMYYAAIVGTTCESSVRLEVTVTISDEATPTTNDTTQEFCVSQNATVADIQVNEFPIAWYTASTGGTPLDPTTLLTNGMYYAAIVGTTCESSVRLEVTVIINSTSDATIDGETANICFSNEYTYTTEPNMTNYQWSVTGGLITSGGDSSSNFVTIEWNEVTTGNVNVTYSGATLCSATASASLDIPITVCSDLTITKVANVSQIAVGETIVFTITVSNNGTSDIQNIEVLEDLPSGYNYVSNTTTIGTYDSSTNLWLISQLLAGQSATLQITVTINASGNFTNTATILNSDPVDSNPDNNVAIAEVMVICLTVYNEFSPNNDGENEFFIIDCIENYPNNKLEIFNRYGNMVYETKSYQNTWNGISNVNGVIKQGESVPVGTYFYSLKVDELNISKSGWIYVAK</sequence>
<dbReference type="Pfam" id="PF19081">
    <property type="entry name" value="Ig_7"/>
    <property type="match status" value="4"/>
</dbReference>
<reference evidence="3" key="1">
    <citation type="submission" date="2021-12" db="EMBL/GenBank/DDBJ databases">
        <authorList>
            <person name="Cha I.-T."/>
            <person name="Lee K.-E."/>
            <person name="Park S.-J."/>
        </authorList>
    </citation>
    <scope>NUCLEOTIDE SEQUENCE</scope>
    <source>
        <strain evidence="3">YSM-43</strain>
    </source>
</reference>
<dbReference type="EMBL" id="CP090145">
    <property type="protein sequence ID" value="UOX33210.1"/>
    <property type="molecule type" value="Genomic_DNA"/>
</dbReference>
<feature type="domain" description="DUF11" evidence="1">
    <location>
        <begin position="890"/>
        <end position="1003"/>
    </location>
</feature>
<accession>A0ABY4HK27</accession>